<evidence type="ECO:0000313" key="1">
    <source>
        <dbReference type="EMBL" id="KKN00188.1"/>
    </source>
</evidence>
<name>A0A0F9Q466_9ZZZZ</name>
<sequence>MERDGSGSKTLTIICCGMPRSASTWVYNVALEICRLSKDSPKSCGFVSLNQFDLIKWNNPEWDIIKIHSYVEKFKKLTQCVFLYSYRDVREIAASLIAMKGYQKKYVLNILHKQIIPDSLEWLNHPFRVLLPYERIIMKPISSINLIANSIGIEATKKDLNVILEKHNRKSVKRLIREKELKPDDGVNRSVSVDAETLYWHNHITSFGNKWREIFGNNSFGSEVDQWLETVELLEYNNEIRNLQLW</sequence>
<dbReference type="AlphaFoldDB" id="A0A0F9Q466"/>
<dbReference type="EMBL" id="LAZR01005405">
    <property type="protein sequence ID" value="KKN00188.1"/>
    <property type="molecule type" value="Genomic_DNA"/>
</dbReference>
<dbReference type="SUPFAM" id="SSF52540">
    <property type="entry name" value="P-loop containing nucleoside triphosphate hydrolases"/>
    <property type="match status" value="1"/>
</dbReference>
<organism evidence="1">
    <name type="scientific">marine sediment metagenome</name>
    <dbReference type="NCBI Taxonomy" id="412755"/>
    <lineage>
        <taxon>unclassified sequences</taxon>
        <taxon>metagenomes</taxon>
        <taxon>ecological metagenomes</taxon>
    </lineage>
</organism>
<comment type="caution">
    <text evidence="1">The sequence shown here is derived from an EMBL/GenBank/DDBJ whole genome shotgun (WGS) entry which is preliminary data.</text>
</comment>
<proteinExistence type="predicted"/>
<dbReference type="InterPro" id="IPR027417">
    <property type="entry name" value="P-loop_NTPase"/>
</dbReference>
<gene>
    <name evidence="1" type="ORF">LCGC14_1140320</name>
</gene>
<evidence type="ECO:0008006" key="2">
    <source>
        <dbReference type="Google" id="ProtNLM"/>
    </source>
</evidence>
<dbReference type="Gene3D" id="3.40.50.300">
    <property type="entry name" value="P-loop containing nucleotide triphosphate hydrolases"/>
    <property type="match status" value="1"/>
</dbReference>
<accession>A0A0F9Q466</accession>
<reference evidence="1" key="1">
    <citation type="journal article" date="2015" name="Nature">
        <title>Complex archaea that bridge the gap between prokaryotes and eukaryotes.</title>
        <authorList>
            <person name="Spang A."/>
            <person name="Saw J.H."/>
            <person name="Jorgensen S.L."/>
            <person name="Zaremba-Niedzwiedzka K."/>
            <person name="Martijn J."/>
            <person name="Lind A.E."/>
            <person name="van Eijk R."/>
            <person name="Schleper C."/>
            <person name="Guy L."/>
            <person name="Ettema T.J."/>
        </authorList>
    </citation>
    <scope>NUCLEOTIDE SEQUENCE</scope>
</reference>
<protein>
    <recommendedName>
        <fullName evidence="2">Sulfotransferase domain-containing protein</fullName>
    </recommendedName>
</protein>